<proteinExistence type="inferred from homology"/>
<dbReference type="PANTHER" id="PTHR11266">
    <property type="entry name" value="PEROXISOMAL MEMBRANE PROTEIN 2, PXMP2 MPV17"/>
    <property type="match status" value="1"/>
</dbReference>
<dbReference type="OrthoDB" id="10267969at2759"/>
<comment type="subcellular location">
    <subcellularLocation>
        <location evidence="1">Membrane</location>
        <topology evidence="1">Multi-pass membrane protein</topology>
    </subcellularLocation>
</comment>
<feature type="transmembrane region" description="Helical" evidence="6">
    <location>
        <begin position="113"/>
        <end position="134"/>
    </location>
</feature>
<dbReference type="GO" id="GO:0005778">
    <property type="term" value="C:peroxisomal membrane"/>
    <property type="evidence" value="ECO:0007669"/>
    <property type="project" value="TreeGrafter"/>
</dbReference>
<keyword evidence="3 6" id="KW-0812">Transmembrane</keyword>
<reference evidence="7 8" key="1">
    <citation type="submission" date="2016-05" db="EMBL/GenBank/DDBJ databases">
        <title>A degradative enzymes factory behind the ericoid mycorrhizal symbiosis.</title>
        <authorList>
            <consortium name="DOE Joint Genome Institute"/>
            <person name="Martino E."/>
            <person name="Morin E."/>
            <person name="Grelet G."/>
            <person name="Kuo A."/>
            <person name="Kohler A."/>
            <person name="Daghino S."/>
            <person name="Barry K."/>
            <person name="Choi C."/>
            <person name="Cichocki N."/>
            <person name="Clum A."/>
            <person name="Copeland A."/>
            <person name="Hainaut M."/>
            <person name="Haridas S."/>
            <person name="Labutti K."/>
            <person name="Lindquist E."/>
            <person name="Lipzen A."/>
            <person name="Khouja H.-R."/>
            <person name="Murat C."/>
            <person name="Ohm R."/>
            <person name="Olson A."/>
            <person name="Spatafora J."/>
            <person name="Veneault-Fourrey C."/>
            <person name="Henrissat B."/>
            <person name="Grigoriev I."/>
            <person name="Martin F."/>
            <person name="Perotto S."/>
        </authorList>
    </citation>
    <scope>NUCLEOTIDE SEQUENCE [LARGE SCALE GENOMIC DNA]</scope>
    <source>
        <strain evidence="7 8">UAMH 7357</strain>
    </source>
</reference>
<protein>
    <recommendedName>
        <fullName evidence="9">Integral membrane protein-like protein</fullName>
    </recommendedName>
</protein>
<dbReference type="Pfam" id="PF04117">
    <property type="entry name" value="Mpv17_PMP22"/>
    <property type="match status" value="1"/>
</dbReference>
<evidence type="ECO:0000256" key="5">
    <source>
        <dbReference type="ARBA" id="ARBA00023136"/>
    </source>
</evidence>
<evidence type="ECO:0000313" key="8">
    <source>
        <dbReference type="Proteomes" id="UP000235672"/>
    </source>
</evidence>
<name>A0A2J6QMU9_9HELO</name>
<dbReference type="PANTHER" id="PTHR11266:SF80">
    <property type="entry name" value="PEROXISOMAL MEMBRANE PROTEIN 2"/>
    <property type="match status" value="1"/>
</dbReference>
<evidence type="ECO:0000256" key="4">
    <source>
        <dbReference type="ARBA" id="ARBA00022989"/>
    </source>
</evidence>
<keyword evidence="5 6" id="KW-0472">Membrane</keyword>
<keyword evidence="8" id="KW-1185">Reference proteome</keyword>
<evidence type="ECO:0008006" key="9">
    <source>
        <dbReference type="Google" id="ProtNLM"/>
    </source>
</evidence>
<evidence type="ECO:0000256" key="2">
    <source>
        <dbReference type="ARBA" id="ARBA00006824"/>
    </source>
</evidence>
<evidence type="ECO:0000256" key="6">
    <source>
        <dbReference type="RuleBase" id="RU363053"/>
    </source>
</evidence>
<dbReference type="STRING" id="1745343.A0A2J6QMU9"/>
<evidence type="ECO:0000256" key="1">
    <source>
        <dbReference type="ARBA" id="ARBA00004141"/>
    </source>
</evidence>
<keyword evidence="4 6" id="KW-1133">Transmembrane helix</keyword>
<feature type="transmembrane region" description="Helical" evidence="6">
    <location>
        <begin position="154"/>
        <end position="173"/>
    </location>
</feature>
<dbReference type="Proteomes" id="UP000235672">
    <property type="component" value="Unassembled WGS sequence"/>
</dbReference>
<sequence length="207" mass="22714">MSSPIIASTIQACVLSATGNIIAQFLTAYKNDKPFVAEFRPIFQFVLYTILSTPPNMLWQYFLEGSFPATYTTPSRSAIDAASKSNEAELDREEKTHEITEERLSIRNLIIKVLLDQTISASVNTLMFSLAFAGFNGLSYAEAWSEAKGQYLPLMLAGWKLWPLVSLVGFSLVKSVEGRNLLGSLAGLGWGVYLSLTMSGHTEALST</sequence>
<evidence type="ECO:0000313" key="7">
    <source>
        <dbReference type="EMBL" id="PMD27574.1"/>
    </source>
</evidence>
<gene>
    <name evidence="7" type="ORF">NA56DRAFT_675805</name>
</gene>
<organism evidence="7 8">
    <name type="scientific">Hyaloscypha hepaticicola</name>
    <dbReference type="NCBI Taxonomy" id="2082293"/>
    <lineage>
        <taxon>Eukaryota</taxon>
        <taxon>Fungi</taxon>
        <taxon>Dikarya</taxon>
        <taxon>Ascomycota</taxon>
        <taxon>Pezizomycotina</taxon>
        <taxon>Leotiomycetes</taxon>
        <taxon>Helotiales</taxon>
        <taxon>Hyaloscyphaceae</taxon>
        <taxon>Hyaloscypha</taxon>
    </lineage>
</organism>
<dbReference type="AlphaFoldDB" id="A0A2J6QMU9"/>
<dbReference type="InterPro" id="IPR007248">
    <property type="entry name" value="Mpv17_PMP22"/>
</dbReference>
<comment type="similarity">
    <text evidence="2 6">Belongs to the peroxisomal membrane protein PXMP2/4 family.</text>
</comment>
<evidence type="ECO:0000256" key="3">
    <source>
        <dbReference type="ARBA" id="ARBA00022692"/>
    </source>
</evidence>
<dbReference type="EMBL" id="KZ613465">
    <property type="protein sequence ID" value="PMD27574.1"/>
    <property type="molecule type" value="Genomic_DNA"/>
</dbReference>
<feature type="transmembrane region" description="Helical" evidence="6">
    <location>
        <begin position="180"/>
        <end position="198"/>
    </location>
</feature>
<accession>A0A2J6QMU9</accession>